<dbReference type="STRING" id="1424294.Gferi_07235"/>
<dbReference type="RefSeq" id="WP_069974987.1">
    <property type="nucleotide sequence ID" value="NZ_CP017269.1"/>
</dbReference>
<dbReference type="SUPFAM" id="SSF48498">
    <property type="entry name" value="Tetracyclin repressor-like, C-terminal domain"/>
    <property type="match status" value="1"/>
</dbReference>
<dbReference type="SUPFAM" id="SSF46689">
    <property type="entry name" value="Homeodomain-like"/>
    <property type="match status" value="1"/>
</dbReference>
<dbReference type="Pfam" id="PF00440">
    <property type="entry name" value="TetR_N"/>
    <property type="match status" value="1"/>
</dbReference>
<feature type="domain" description="HTH tetR-type" evidence="3">
    <location>
        <begin position="8"/>
        <end position="68"/>
    </location>
</feature>
<dbReference type="Proteomes" id="UP000095743">
    <property type="component" value="Chromosome"/>
</dbReference>
<proteinExistence type="predicted"/>
<dbReference type="InterPro" id="IPR036271">
    <property type="entry name" value="Tet_transcr_reg_TetR-rel_C_sf"/>
</dbReference>
<dbReference type="InterPro" id="IPR050624">
    <property type="entry name" value="HTH-type_Tx_Regulator"/>
</dbReference>
<dbReference type="PRINTS" id="PR00455">
    <property type="entry name" value="HTHTETR"/>
</dbReference>
<gene>
    <name evidence="4" type="ORF">Gferi_07235</name>
</gene>
<keyword evidence="5" id="KW-1185">Reference proteome</keyword>
<dbReference type="GO" id="GO:0003677">
    <property type="term" value="F:DNA binding"/>
    <property type="evidence" value="ECO:0007669"/>
    <property type="project" value="UniProtKB-UniRule"/>
</dbReference>
<evidence type="ECO:0000256" key="2">
    <source>
        <dbReference type="PROSITE-ProRule" id="PRU00335"/>
    </source>
</evidence>
<dbReference type="EMBL" id="CP017269">
    <property type="protein sequence ID" value="AOT69382.1"/>
    <property type="molecule type" value="Genomic_DNA"/>
</dbReference>
<reference evidence="4 5" key="1">
    <citation type="submission" date="2016-09" db="EMBL/GenBank/DDBJ databases">
        <title>Genomic analysis reveals versatility of anaerobic energy metabolism of Geosporobacter ferrireducens IRF9 of phylum Firmicutes.</title>
        <authorList>
            <person name="Kim S.-J."/>
        </authorList>
    </citation>
    <scope>NUCLEOTIDE SEQUENCE [LARGE SCALE GENOMIC DNA]</scope>
    <source>
        <strain evidence="4 5">IRF9</strain>
    </source>
</reference>
<dbReference type="PANTHER" id="PTHR43479:SF11">
    <property type="entry name" value="ACREF_ENVCD OPERON REPRESSOR-RELATED"/>
    <property type="match status" value="1"/>
</dbReference>
<protein>
    <submittedName>
        <fullName evidence="4">AcrR family transcriptional regulator</fullName>
    </submittedName>
</protein>
<dbReference type="KEGG" id="gfe:Gferi_07235"/>
<evidence type="ECO:0000313" key="5">
    <source>
        <dbReference type="Proteomes" id="UP000095743"/>
    </source>
</evidence>
<dbReference type="AlphaFoldDB" id="A0A1D8GEN8"/>
<evidence type="ECO:0000313" key="4">
    <source>
        <dbReference type="EMBL" id="AOT69382.1"/>
    </source>
</evidence>
<dbReference type="OrthoDB" id="9785164at2"/>
<name>A0A1D8GEN8_9FIRM</name>
<feature type="DNA-binding region" description="H-T-H motif" evidence="2">
    <location>
        <begin position="31"/>
        <end position="50"/>
    </location>
</feature>
<evidence type="ECO:0000259" key="3">
    <source>
        <dbReference type="PROSITE" id="PS50977"/>
    </source>
</evidence>
<dbReference type="PROSITE" id="PS50977">
    <property type="entry name" value="HTH_TETR_2"/>
    <property type="match status" value="1"/>
</dbReference>
<dbReference type="InterPro" id="IPR009057">
    <property type="entry name" value="Homeodomain-like_sf"/>
</dbReference>
<evidence type="ECO:0000256" key="1">
    <source>
        <dbReference type="ARBA" id="ARBA00023125"/>
    </source>
</evidence>
<keyword evidence="1 2" id="KW-0238">DNA-binding</keyword>
<sequence>MSIELENMTQSQRILKAALKCIGSKGYANVSLRDIADEADVVLSQLNYYYKNKEGLFSEIIKTLTQQYLSEVEENLKKGKSGKERLNFLVEYFQEMLRTKPELFTLLFDLTSMSLWSETLKELQNGLFNSIVALIEEYITSEFAGKEEFKFVSPMMLSRLMLGTLFGTSIQVMLANEKEDMIRSLSTLKVLFE</sequence>
<accession>A0A1D8GEN8</accession>
<dbReference type="PANTHER" id="PTHR43479">
    <property type="entry name" value="ACREF/ENVCD OPERON REPRESSOR-RELATED"/>
    <property type="match status" value="1"/>
</dbReference>
<organism evidence="4 5">
    <name type="scientific">Geosporobacter ferrireducens</name>
    <dbReference type="NCBI Taxonomy" id="1424294"/>
    <lineage>
        <taxon>Bacteria</taxon>
        <taxon>Bacillati</taxon>
        <taxon>Bacillota</taxon>
        <taxon>Clostridia</taxon>
        <taxon>Peptostreptococcales</taxon>
        <taxon>Thermotaleaceae</taxon>
        <taxon>Geosporobacter</taxon>
    </lineage>
</organism>
<dbReference type="InterPro" id="IPR001647">
    <property type="entry name" value="HTH_TetR"/>
</dbReference>
<dbReference type="Gene3D" id="1.10.357.10">
    <property type="entry name" value="Tetracycline Repressor, domain 2"/>
    <property type="match status" value="1"/>
</dbReference>